<protein>
    <submittedName>
        <fullName evidence="2">TlpA disulfide reductase family protein</fullName>
    </submittedName>
</protein>
<dbReference type="InterPro" id="IPR050553">
    <property type="entry name" value="Thioredoxin_ResA/DsbE_sf"/>
</dbReference>
<dbReference type="Pfam" id="PF14289">
    <property type="entry name" value="DUF4369"/>
    <property type="match status" value="1"/>
</dbReference>
<gene>
    <name evidence="2" type="ORF">ABGB03_12355</name>
</gene>
<dbReference type="InterPro" id="IPR013766">
    <property type="entry name" value="Thioredoxin_domain"/>
</dbReference>
<organism evidence="2">
    <name type="scientific">Pontimicrobium sp. SW4</name>
    <dbReference type="NCBI Taxonomy" id="3153519"/>
    <lineage>
        <taxon>Bacteria</taxon>
        <taxon>Pseudomonadati</taxon>
        <taxon>Bacteroidota</taxon>
        <taxon>Flavobacteriia</taxon>
        <taxon>Flavobacteriales</taxon>
        <taxon>Flavobacteriaceae</taxon>
        <taxon>Pontimicrobium</taxon>
    </lineage>
</organism>
<dbReference type="PANTHER" id="PTHR42852:SF13">
    <property type="entry name" value="PROTEIN DIPZ"/>
    <property type="match status" value="1"/>
</dbReference>
<dbReference type="Pfam" id="PF08534">
    <property type="entry name" value="Redoxin"/>
    <property type="match status" value="1"/>
</dbReference>
<dbReference type="PANTHER" id="PTHR42852">
    <property type="entry name" value="THIOL:DISULFIDE INTERCHANGE PROTEIN DSBE"/>
    <property type="match status" value="1"/>
</dbReference>
<evidence type="ECO:0000313" key="2">
    <source>
        <dbReference type="EMBL" id="XBG60649.1"/>
    </source>
</evidence>
<dbReference type="PROSITE" id="PS51257">
    <property type="entry name" value="PROKAR_LIPOPROTEIN"/>
    <property type="match status" value="1"/>
</dbReference>
<dbReference type="Gene3D" id="3.40.30.10">
    <property type="entry name" value="Glutaredoxin"/>
    <property type="match status" value="1"/>
</dbReference>
<feature type="domain" description="Thioredoxin" evidence="1">
    <location>
        <begin position="249"/>
        <end position="387"/>
    </location>
</feature>
<dbReference type="CDD" id="cd02966">
    <property type="entry name" value="TlpA_like_family"/>
    <property type="match status" value="1"/>
</dbReference>
<dbReference type="SUPFAM" id="SSF52833">
    <property type="entry name" value="Thioredoxin-like"/>
    <property type="match status" value="1"/>
</dbReference>
<dbReference type="InterPro" id="IPR036249">
    <property type="entry name" value="Thioredoxin-like_sf"/>
</dbReference>
<dbReference type="GO" id="GO:0016491">
    <property type="term" value="F:oxidoreductase activity"/>
    <property type="evidence" value="ECO:0007669"/>
    <property type="project" value="InterPro"/>
</dbReference>
<dbReference type="InterPro" id="IPR025380">
    <property type="entry name" value="DUF4369"/>
</dbReference>
<dbReference type="RefSeq" id="WP_347922879.1">
    <property type="nucleotide sequence ID" value="NZ_CP157199.1"/>
</dbReference>
<dbReference type="InterPro" id="IPR013740">
    <property type="entry name" value="Redoxin"/>
</dbReference>
<name>A0AAU7BQR0_9FLAO</name>
<dbReference type="EMBL" id="CP157199">
    <property type="protein sequence ID" value="XBG60649.1"/>
    <property type="molecule type" value="Genomic_DNA"/>
</dbReference>
<evidence type="ECO:0000259" key="1">
    <source>
        <dbReference type="PROSITE" id="PS51352"/>
    </source>
</evidence>
<accession>A0AAU7BQR0</accession>
<dbReference type="PROSITE" id="PS51352">
    <property type="entry name" value="THIOREDOXIN_2"/>
    <property type="match status" value="1"/>
</dbReference>
<reference evidence="2" key="1">
    <citation type="submission" date="2024-05" db="EMBL/GenBank/DDBJ databases">
        <title>Pontimicrobium maritimus sp. nov., isolated form sea water.</title>
        <authorList>
            <person name="Muhammad N."/>
            <person name="Vuong T.Q."/>
            <person name="Han H.L."/>
            <person name="Kim S.-G."/>
        </authorList>
    </citation>
    <scope>NUCLEOTIDE SEQUENCE</scope>
    <source>
        <strain evidence="2">SW4</strain>
    </source>
</reference>
<proteinExistence type="predicted"/>
<sequence>MLKNIVKLSVVVFAAMLSQSCKEEIKVPADSFIVSGTIKGLDTEYMSRSYKDAEGNRVSDSIFVENGSFTYTAKIDEPEHIIFWPNVERTIKRSGRGYYPAKSSQFAFLASPGDHIIFNGEVTDFIDAYPSGTKSNEDLASINNKIFPLMNKSVNLLLEKNKLKEDDPQFKVIEDSINSIDEQVVALKKEFVLANPNSEAAAWYLSDMMIRSQVTNDEAITAFKNLDNNLNDYPFYKAVAKRVAGIEATLIGKTVENFTTNSTFTGDSFEFDSLKGKYVLIDFWGTWCGPCIAEMPKVKEYQEKYKDKLVVLGINQGDTKEQVEKFITPNNYTWTHLMNGNGDDDFVLNFNVAGFPTKFIIDPEGKILHRFVGDSEESFTVLDGLLE</sequence>
<dbReference type="AlphaFoldDB" id="A0AAU7BQR0"/>